<dbReference type="PANTHER" id="PTHR37423:SF2">
    <property type="entry name" value="MEMBRANE-BOUND LYTIC MUREIN TRANSGLYCOSYLASE C"/>
    <property type="match status" value="1"/>
</dbReference>
<sequence length="229" mass="26222">MFRLNNNSMNPLKILTKKDWIVYLTVNLIVLIISLVFALIAIYEAKIAEEQRRLAIELAYEQQQALEQAILTEVARKQEIAAIQYKTGLDDEIARKIVEEAGRYESLNSNLIAAVMFVESSYNPIAVSHAGAIGIMQIMPVTGEWLAEFLERPFTIDLLYDPLYNIELACYYLDYLLDMYDNNLHSALTAYNRGPTGLERFIENNQRTSSTYSNKVIELYESFKNTSPN</sequence>
<gene>
    <name evidence="4" type="ORF">BHF68_10585</name>
</gene>
<comment type="similarity">
    <text evidence="1">Belongs to the transglycosylase Slt family.</text>
</comment>
<dbReference type="Gene3D" id="1.10.530.10">
    <property type="match status" value="1"/>
</dbReference>
<keyword evidence="2" id="KW-1133">Transmembrane helix</keyword>
<keyword evidence="5" id="KW-1185">Reference proteome</keyword>
<comment type="caution">
    <text evidence="4">The sequence shown here is derived from an EMBL/GenBank/DDBJ whole genome shotgun (WGS) entry which is preliminary data.</text>
</comment>
<dbReference type="GO" id="GO:0008933">
    <property type="term" value="F:peptidoglycan lytic transglycosylase activity"/>
    <property type="evidence" value="ECO:0007669"/>
    <property type="project" value="InterPro"/>
</dbReference>
<dbReference type="Pfam" id="PF01464">
    <property type="entry name" value="SLT"/>
    <property type="match status" value="1"/>
</dbReference>
<evidence type="ECO:0000259" key="3">
    <source>
        <dbReference type="Pfam" id="PF01464"/>
    </source>
</evidence>
<dbReference type="Proteomes" id="UP000094296">
    <property type="component" value="Unassembled WGS sequence"/>
</dbReference>
<evidence type="ECO:0000313" key="5">
    <source>
        <dbReference type="Proteomes" id="UP000094296"/>
    </source>
</evidence>
<dbReference type="PROSITE" id="PS00922">
    <property type="entry name" value="TRANSGLYCOSYLASE"/>
    <property type="match status" value="1"/>
</dbReference>
<dbReference type="GO" id="GO:0000270">
    <property type="term" value="P:peptidoglycan metabolic process"/>
    <property type="evidence" value="ECO:0007669"/>
    <property type="project" value="InterPro"/>
</dbReference>
<organism evidence="4 5">
    <name type="scientific">Desulfuribacillus alkaliarsenatis</name>
    <dbReference type="NCBI Taxonomy" id="766136"/>
    <lineage>
        <taxon>Bacteria</taxon>
        <taxon>Bacillati</taxon>
        <taxon>Bacillota</taxon>
        <taxon>Desulfuribacillia</taxon>
        <taxon>Desulfuribacillales</taxon>
        <taxon>Desulfuribacillaceae</taxon>
        <taxon>Desulfuribacillus</taxon>
    </lineage>
</organism>
<keyword evidence="2" id="KW-0472">Membrane</keyword>
<keyword evidence="2" id="KW-0812">Transmembrane</keyword>
<evidence type="ECO:0000313" key="4">
    <source>
        <dbReference type="EMBL" id="OEF95835.1"/>
    </source>
</evidence>
<dbReference type="InterPro" id="IPR008258">
    <property type="entry name" value="Transglycosylase_SLT_dom_1"/>
</dbReference>
<dbReference type="RefSeq" id="WP_069644107.1">
    <property type="nucleotide sequence ID" value="NZ_MIJE01000034.1"/>
</dbReference>
<protein>
    <recommendedName>
        <fullName evidence="3">Transglycosylase SLT domain-containing protein</fullName>
    </recommendedName>
</protein>
<feature type="domain" description="Transglycosylase SLT" evidence="3">
    <location>
        <begin position="99"/>
        <end position="209"/>
    </location>
</feature>
<dbReference type="GO" id="GO:0016020">
    <property type="term" value="C:membrane"/>
    <property type="evidence" value="ECO:0007669"/>
    <property type="project" value="InterPro"/>
</dbReference>
<name>A0A1E5FZ33_9FIRM</name>
<evidence type="ECO:0000256" key="1">
    <source>
        <dbReference type="ARBA" id="ARBA00007734"/>
    </source>
</evidence>
<dbReference type="CDD" id="cd16896">
    <property type="entry name" value="LT_Slt70-like"/>
    <property type="match status" value="1"/>
</dbReference>
<dbReference type="InterPro" id="IPR000189">
    <property type="entry name" value="Transglyc_AS"/>
</dbReference>
<dbReference type="STRING" id="766136.BHF68_10585"/>
<evidence type="ECO:0000256" key="2">
    <source>
        <dbReference type="SAM" id="Phobius"/>
    </source>
</evidence>
<reference evidence="4 5" key="1">
    <citation type="submission" date="2016-09" db="EMBL/GenBank/DDBJ databases">
        <title>Draft genome sequence for the type strain of Desulfuribacillus alkaliarsenatis AHT28, an obligately anaerobic, sulfidogenic bacterium isolated from Russian soda lake sediments.</title>
        <authorList>
            <person name="Abin C.A."/>
            <person name="Hollibaugh J.T."/>
        </authorList>
    </citation>
    <scope>NUCLEOTIDE SEQUENCE [LARGE SCALE GENOMIC DNA]</scope>
    <source>
        <strain evidence="4 5">AHT28</strain>
    </source>
</reference>
<dbReference type="SUPFAM" id="SSF53955">
    <property type="entry name" value="Lysozyme-like"/>
    <property type="match status" value="1"/>
</dbReference>
<feature type="transmembrane region" description="Helical" evidence="2">
    <location>
        <begin position="20"/>
        <end position="43"/>
    </location>
</feature>
<dbReference type="InterPro" id="IPR023346">
    <property type="entry name" value="Lysozyme-like_dom_sf"/>
</dbReference>
<dbReference type="OrthoDB" id="9815002at2"/>
<accession>A0A1E5FZ33</accession>
<proteinExistence type="inferred from homology"/>
<dbReference type="EMBL" id="MIJE01000034">
    <property type="protein sequence ID" value="OEF95835.1"/>
    <property type="molecule type" value="Genomic_DNA"/>
</dbReference>
<dbReference type="AlphaFoldDB" id="A0A1E5FZ33"/>
<dbReference type="PANTHER" id="PTHR37423">
    <property type="entry name" value="SOLUBLE LYTIC MUREIN TRANSGLYCOSYLASE-RELATED"/>
    <property type="match status" value="1"/>
</dbReference>